<evidence type="ECO:0000313" key="1">
    <source>
        <dbReference type="EMBL" id="KAI0059767.1"/>
    </source>
</evidence>
<organism evidence="1 2">
    <name type="scientific">Artomyces pyxidatus</name>
    <dbReference type="NCBI Taxonomy" id="48021"/>
    <lineage>
        <taxon>Eukaryota</taxon>
        <taxon>Fungi</taxon>
        <taxon>Dikarya</taxon>
        <taxon>Basidiomycota</taxon>
        <taxon>Agaricomycotina</taxon>
        <taxon>Agaricomycetes</taxon>
        <taxon>Russulales</taxon>
        <taxon>Auriscalpiaceae</taxon>
        <taxon>Artomyces</taxon>
    </lineage>
</organism>
<evidence type="ECO:0000313" key="2">
    <source>
        <dbReference type="Proteomes" id="UP000814140"/>
    </source>
</evidence>
<keyword evidence="2" id="KW-1185">Reference proteome</keyword>
<proteinExistence type="predicted"/>
<comment type="caution">
    <text evidence="1">The sequence shown here is derived from an EMBL/GenBank/DDBJ whole genome shotgun (WGS) entry which is preliminary data.</text>
</comment>
<gene>
    <name evidence="1" type="ORF">BV25DRAFT_1918166</name>
</gene>
<reference evidence="1" key="2">
    <citation type="journal article" date="2022" name="New Phytol.">
        <title>Evolutionary transition to the ectomycorrhizal habit in the genomes of a hyperdiverse lineage of mushroom-forming fungi.</title>
        <authorList>
            <person name="Looney B."/>
            <person name="Miyauchi S."/>
            <person name="Morin E."/>
            <person name="Drula E."/>
            <person name="Courty P.E."/>
            <person name="Kohler A."/>
            <person name="Kuo A."/>
            <person name="LaButti K."/>
            <person name="Pangilinan J."/>
            <person name="Lipzen A."/>
            <person name="Riley R."/>
            <person name="Andreopoulos W."/>
            <person name="He G."/>
            <person name="Johnson J."/>
            <person name="Nolan M."/>
            <person name="Tritt A."/>
            <person name="Barry K.W."/>
            <person name="Grigoriev I.V."/>
            <person name="Nagy L.G."/>
            <person name="Hibbett D."/>
            <person name="Henrissat B."/>
            <person name="Matheny P.B."/>
            <person name="Labbe J."/>
            <person name="Martin F.M."/>
        </authorList>
    </citation>
    <scope>NUCLEOTIDE SEQUENCE</scope>
    <source>
        <strain evidence="1">HHB10654</strain>
    </source>
</reference>
<dbReference type="Proteomes" id="UP000814140">
    <property type="component" value="Unassembled WGS sequence"/>
</dbReference>
<dbReference type="EMBL" id="MU277223">
    <property type="protein sequence ID" value="KAI0059767.1"/>
    <property type="molecule type" value="Genomic_DNA"/>
</dbReference>
<sequence length="274" mass="30282">MSQKIERSLNPTSVITRSTVSGHTALEHETLQNGAGLAPATTPSLSVATLLPELLSRIFELVALAEKHMSWIPSTTYVCRHWRRVAFDHTSLWGHNIAFDVGQRWSEEMVARAKGAPISIVWAPTIPIPPLWGGQDIPSAVDKVAPVHLSHTKELRLPGSDEKMTRILQMLVPVPAPILELLFLEVIDAAALGRSDGALWSLPPTFLEKKTSKLRRFLLSGIFCPWTSLHSSALTKLYVVFPIPPHPSIGTISPSALNDFIDFLERTPLSKRLF</sequence>
<protein>
    <submittedName>
        <fullName evidence="1">Uncharacterized protein</fullName>
    </submittedName>
</protein>
<reference evidence="1" key="1">
    <citation type="submission" date="2021-03" db="EMBL/GenBank/DDBJ databases">
        <authorList>
            <consortium name="DOE Joint Genome Institute"/>
            <person name="Ahrendt S."/>
            <person name="Looney B.P."/>
            <person name="Miyauchi S."/>
            <person name="Morin E."/>
            <person name="Drula E."/>
            <person name="Courty P.E."/>
            <person name="Chicoki N."/>
            <person name="Fauchery L."/>
            <person name="Kohler A."/>
            <person name="Kuo A."/>
            <person name="Labutti K."/>
            <person name="Pangilinan J."/>
            <person name="Lipzen A."/>
            <person name="Riley R."/>
            <person name="Andreopoulos W."/>
            <person name="He G."/>
            <person name="Johnson J."/>
            <person name="Barry K.W."/>
            <person name="Grigoriev I.V."/>
            <person name="Nagy L."/>
            <person name="Hibbett D."/>
            <person name="Henrissat B."/>
            <person name="Matheny P.B."/>
            <person name="Labbe J."/>
            <person name="Martin F."/>
        </authorList>
    </citation>
    <scope>NUCLEOTIDE SEQUENCE</scope>
    <source>
        <strain evidence="1">HHB10654</strain>
    </source>
</reference>
<accession>A0ACB8SUB6</accession>
<name>A0ACB8SUB6_9AGAM</name>